<evidence type="ECO:0000313" key="3">
    <source>
        <dbReference type="EMBL" id="VFK02830.1"/>
    </source>
</evidence>
<dbReference type="PANTHER" id="PTHR30007">
    <property type="entry name" value="PHP DOMAIN PROTEIN"/>
    <property type="match status" value="1"/>
</dbReference>
<name>A0A450UV83_9GAMM</name>
<dbReference type="EMBL" id="CAADFJ010000104">
    <property type="protein sequence ID" value="VFK02830.1"/>
    <property type="molecule type" value="Genomic_DNA"/>
</dbReference>
<dbReference type="PANTHER" id="PTHR30007:SF0">
    <property type="entry name" value="TRANSPOSASE"/>
    <property type="match status" value="1"/>
</dbReference>
<dbReference type="EMBL" id="CAADFI010000113">
    <property type="protein sequence ID" value="VFJ97524.1"/>
    <property type="molecule type" value="Genomic_DNA"/>
</dbReference>
<organism evidence="1">
    <name type="scientific">Candidatus Kentrum eta</name>
    <dbReference type="NCBI Taxonomy" id="2126337"/>
    <lineage>
        <taxon>Bacteria</taxon>
        <taxon>Pseudomonadati</taxon>
        <taxon>Pseudomonadota</taxon>
        <taxon>Gammaproteobacteria</taxon>
        <taxon>Candidatus Kentrum</taxon>
    </lineage>
</organism>
<dbReference type="EMBL" id="CAADFG010000104">
    <property type="protein sequence ID" value="VFJ96471.1"/>
    <property type="molecule type" value="Genomic_DNA"/>
</dbReference>
<proteinExistence type="predicted"/>
<dbReference type="AlphaFoldDB" id="A0A450UV83"/>
<reference evidence="1" key="1">
    <citation type="submission" date="2019-02" db="EMBL/GenBank/DDBJ databases">
        <authorList>
            <person name="Gruber-Vodicka R. H."/>
            <person name="Seah K. B. B."/>
        </authorList>
    </citation>
    <scope>NUCLEOTIDE SEQUENCE</scope>
    <source>
        <strain evidence="3">BECK_SA2B12</strain>
        <strain evidence="1">BECK_SA2B15</strain>
        <strain evidence="2">BECK_SA2B20</strain>
    </source>
</reference>
<protein>
    <submittedName>
        <fullName evidence="1">Transposase DDE domain-containing protein</fullName>
    </submittedName>
</protein>
<evidence type="ECO:0000313" key="1">
    <source>
        <dbReference type="EMBL" id="VFJ96471.1"/>
    </source>
</evidence>
<sequence>MLLDTMGFLLLVILHAANIQDRDGVSVKRNTDTTGFVVLPGRQAAERTFGWFGKYQRLSKDYEVLTRTSEAMIYASVVHLMTGRLARKAQPLVLNRNF</sequence>
<accession>A0A450UV83</accession>
<gene>
    <name evidence="1" type="ORF">BECKH772A_GA0070896_1010412</name>
    <name evidence="2" type="ORF">BECKH772B_GA0070898_1011312</name>
    <name evidence="3" type="ORF">BECKH772C_GA0070978_1010412</name>
</gene>
<evidence type="ECO:0000313" key="2">
    <source>
        <dbReference type="EMBL" id="VFJ97524.1"/>
    </source>
</evidence>